<evidence type="ECO:0000259" key="5">
    <source>
        <dbReference type="PROSITE" id="PS51194"/>
    </source>
</evidence>
<dbReference type="Gene3D" id="3.40.50.10810">
    <property type="entry name" value="Tandem AAA-ATPase domain"/>
    <property type="match status" value="1"/>
</dbReference>
<dbReference type="CDD" id="cd18793">
    <property type="entry name" value="SF2_C_SNF"/>
    <property type="match status" value="1"/>
</dbReference>
<reference evidence="6 7" key="1">
    <citation type="submission" date="2021-01" db="EMBL/GenBank/DDBJ databases">
        <title>Genomic Encyclopedia of Type Strains, Phase IV (KMG-IV): sequencing the most valuable type-strain genomes for metagenomic binning, comparative biology and taxonomic classification.</title>
        <authorList>
            <person name="Goeker M."/>
        </authorList>
    </citation>
    <scope>NUCLEOTIDE SEQUENCE [LARGE SCALE GENOMIC DNA]</scope>
    <source>
        <strain evidence="6 7">DSM 25890</strain>
    </source>
</reference>
<dbReference type="Proteomes" id="UP001314796">
    <property type="component" value="Unassembled WGS sequence"/>
</dbReference>
<dbReference type="EMBL" id="JAFBEE010000018">
    <property type="protein sequence ID" value="MBM7615799.1"/>
    <property type="molecule type" value="Genomic_DNA"/>
</dbReference>
<feature type="domain" description="Helicase ATP-binding" evidence="4">
    <location>
        <begin position="647"/>
        <end position="808"/>
    </location>
</feature>
<dbReference type="Pfam" id="PF00176">
    <property type="entry name" value="SNF2-rel_dom"/>
    <property type="match status" value="1"/>
</dbReference>
<proteinExistence type="predicted"/>
<comment type="caution">
    <text evidence="6">The sequence shown here is derived from an EMBL/GenBank/DDBJ whole genome shotgun (WGS) entry which is preliminary data.</text>
</comment>
<evidence type="ECO:0000256" key="2">
    <source>
        <dbReference type="PROSITE-ProRule" id="PRU00325"/>
    </source>
</evidence>
<evidence type="ECO:0000259" key="3">
    <source>
        <dbReference type="PROSITE" id="PS50966"/>
    </source>
</evidence>
<gene>
    <name evidence="6" type="ORF">JOC73_002373</name>
</gene>
<keyword evidence="6" id="KW-0067">ATP-binding</keyword>
<evidence type="ECO:0000259" key="4">
    <source>
        <dbReference type="PROSITE" id="PS51192"/>
    </source>
</evidence>
<dbReference type="InterPro" id="IPR013663">
    <property type="entry name" value="Helicase_SWF/SNF/SWI_bac"/>
</dbReference>
<dbReference type="GO" id="GO:0004386">
    <property type="term" value="F:helicase activity"/>
    <property type="evidence" value="ECO:0007669"/>
    <property type="project" value="UniProtKB-KW"/>
</dbReference>
<dbReference type="RefSeq" id="WP_204403408.1">
    <property type="nucleotide sequence ID" value="NZ_JAFBEE010000018.1"/>
</dbReference>
<keyword evidence="2" id="KW-0862">Zinc</keyword>
<dbReference type="Pfam" id="PF04434">
    <property type="entry name" value="SWIM"/>
    <property type="match status" value="1"/>
</dbReference>
<dbReference type="PANTHER" id="PTHR10799">
    <property type="entry name" value="SNF2/RAD54 HELICASE FAMILY"/>
    <property type="match status" value="1"/>
</dbReference>
<dbReference type="InterPro" id="IPR007527">
    <property type="entry name" value="Znf_SWIM"/>
</dbReference>
<dbReference type="InterPro" id="IPR049730">
    <property type="entry name" value="SNF2/RAD54-like_C"/>
</dbReference>
<feature type="domain" description="SWIM-type" evidence="3">
    <location>
        <begin position="53"/>
        <end position="93"/>
    </location>
</feature>
<evidence type="ECO:0000256" key="1">
    <source>
        <dbReference type="ARBA" id="ARBA00022801"/>
    </source>
</evidence>
<dbReference type="PROSITE" id="PS50966">
    <property type="entry name" value="ZF_SWIM"/>
    <property type="match status" value="1"/>
</dbReference>
<protein>
    <submittedName>
        <fullName evidence="6">SNF2 family DNA or RNA helicase</fullName>
    </submittedName>
</protein>
<keyword evidence="7" id="KW-1185">Reference proteome</keyword>
<evidence type="ECO:0000313" key="6">
    <source>
        <dbReference type="EMBL" id="MBM7615799.1"/>
    </source>
</evidence>
<dbReference type="PROSITE" id="PS51194">
    <property type="entry name" value="HELICASE_CTER"/>
    <property type="match status" value="1"/>
</dbReference>
<dbReference type="PROSITE" id="PS51192">
    <property type="entry name" value="HELICASE_ATP_BIND_1"/>
    <property type="match status" value="1"/>
</dbReference>
<dbReference type="InterPro" id="IPR027417">
    <property type="entry name" value="P-loop_NTPase"/>
</dbReference>
<name>A0ABS2NS51_9FIRM</name>
<organism evidence="6 7">
    <name type="scientific">Alkaliphilus hydrothermalis</name>
    <dbReference type="NCBI Taxonomy" id="1482730"/>
    <lineage>
        <taxon>Bacteria</taxon>
        <taxon>Bacillati</taxon>
        <taxon>Bacillota</taxon>
        <taxon>Clostridia</taxon>
        <taxon>Peptostreptococcales</taxon>
        <taxon>Natronincolaceae</taxon>
        <taxon>Alkaliphilus</taxon>
    </lineage>
</organism>
<sequence length="1097" mass="126703">MFNVDEELQWEKDTARHIYKRGEDYFRGGRVKSLRFDAVSNQFIGVVIGSKSYQVSVDFDEERDFLDARCTCPAYGGYRSYCKHIVAMLLTIKKMHKSKTPEVKEKPKQGKMINITDHINSSTKLNARAHDRAIVEVIDYFNSEAEKFISLELGVDCILEVDPFDKYSPWTVNFALRVGETKLYRVRHIKDFIDAIGAKRKIMFGKNFTFDPVINQFTEEDVSILSFLQELREYEVVAAEDLFNTKDSLFKGKHVTLPPVGTKRMLKMMKGRTINVEINGEKYDGVPIVEESLPLKILLEKDQEELKLRFTGGDLLFPITPDGEYFFAGDRIIKVPHQEQQFISPLLKAITQQDGKGLLIPQYLQPSFFRNVFPNILKTGKVEMSKEMEEIIENEELVPKVYLDTNGKNVKVKIVFNYGKYEINPFDKEQNINSSYKILIRDTRTEEKILNFFEELDFKVKKSEVYLEDDEQIYHLVRNRINDLNQLAEVYYSEAFKKLKIRESITMMGRIRLREDDLLEITFEMEDISKEEVAAVLQALEKKKKYYRLKDGTILQLDAQANLPIREILHQLSLQEGDFEDGAIKIPKYRGMLLEEMIEEEGFIKKDESFEGYIQKIKNPESCNFEIPHTLEPLMRGYQKKGFHWIKTLSTLGLGGILADDMGLGKTLQMISAILADKQEGVKTPSLVVVPSSLLTNWQEEVIKFAPELKTLVISGTPTERERLIPIVEDYDLIITSYPLIQKDVEKYQSFSFNYYILDEAQHIKNPTSKNARAVKAIKSKNRFALTGTPIENSLTELWSIFDFILPKYLGGYNQFRDIFEKPIIKDQDPKAYGNLTKYVKPFILRRMKTEVLQELPPKIMQTFYADLTQDQKKVYLATLSKIRGEIEEELNTSGLQKSHIKILAGLTRLRQICCHPALFLENYTKDSGKFDLLGEILQEGLEDGHRILIFSQFTGMLKMISSYLDKEKIHHKYLDGSTDVRERGQIIKEFNEGDGKIFLISLKAGGTGLNLTSADMVIHYDPWWNPAVEEQATDRAYRIGQEKVVHVIKMITKGTIEEKIIALQEKKKQLIDAVIQPGETLISKLTEQEIRQIFDL</sequence>
<dbReference type="Pfam" id="PF08455">
    <property type="entry name" value="SNF2_assoc"/>
    <property type="match status" value="1"/>
</dbReference>
<dbReference type="CDD" id="cd18012">
    <property type="entry name" value="DEXQc_arch_SWI2_SNF2"/>
    <property type="match status" value="1"/>
</dbReference>
<keyword evidence="1" id="KW-0378">Hydrolase</keyword>
<dbReference type="Pfam" id="PF00271">
    <property type="entry name" value="Helicase_C"/>
    <property type="match status" value="1"/>
</dbReference>
<accession>A0ABS2NS51</accession>
<feature type="domain" description="Helicase C-terminal" evidence="5">
    <location>
        <begin position="930"/>
        <end position="1087"/>
    </location>
</feature>
<dbReference type="SUPFAM" id="SSF52540">
    <property type="entry name" value="P-loop containing nucleoside triphosphate hydrolases"/>
    <property type="match status" value="2"/>
</dbReference>
<dbReference type="SMART" id="SM00487">
    <property type="entry name" value="DEXDc"/>
    <property type="match status" value="1"/>
</dbReference>
<dbReference type="InterPro" id="IPR000330">
    <property type="entry name" value="SNF2_N"/>
</dbReference>
<keyword evidence="2" id="KW-0479">Metal-binding</keyword>
<dbReference type="Gene3D" id="3.40.50.300">
    <property type="entry name" value="P-loop containing nucleotide triphosphate hydrolases"/>
    <property type="match status" value="1"/>
</dbReference>
<evidence type="ECO:0000313" key="7">
    <source>
        <dbReference type="Proteomes" id="UP001314796"/>
    </source>
</evidence>
<dbReference type="InterPro" id="IPR001650">
    <property type="entry name" value="Helicase_C-like"/>
</dbReference>
<keyword evidence="6" id="KW-0347">Helicase</keyword>
<keyword evidence="6" id="KW-0547">Nucleotide-binding</keyword>
<dbReference type="SMART" id="SM00490">
    <property type="entry name" value="HELICc"/>
    <property type="match status" value="1"/>
</dbReference>
<dbReference type="InterPro" id="IPR014001">
    <property type="entry name" value="Helicase_ATP-bd"/>
</dbReference>
<keyword evidence="2" id="KW-0863">Zinc-finger</keyword>
<dbReference type="InterPro" id="IPR038718">
    <property type="entry name" value="SNF2-like_sf"/>
</dbReference>